<dbReference type="Proteomes" id="UP001054945">
    <property type="component" value="Unassembled WGS sequence"/>
</dbReference>
<comment type="caution">
    <text evidence="1">The sequence shown here is derived from an EMBL/GenBank/DDBJ whole genome shotgun (WGS) entry which is preliminary data.</text>
</comment>
<gene>
    <name evidence="1" type="ORF">CEXT_179991</name>
</gene>
<evidence type="ECO:0000313" key="2">
    <source>
        <dbReference type="Proteomes" id="UP001054945"/>
    </source>
</evidence>
<organism evidence="1 2">
    <name type="scientific">Caerostris extrusa</name>
    <name type="common">Bark spider</name>
    <name type="synonym">Caerostris bankana</name>
    <dbReference type="NCBI Taxonomy" id="172846"/>
    <lineage>
        <taxon>Eukaryota</taxon>
        <taxon>Metazoa</taxon>
        <taxon>Ecdysozoa</taxon>
        <taxon>Arthropoda</taxon>
        <taxon>Chelicerata</taxon>
        <taxon>Arachnida</taxon>
        <taxon>Araneae</taxon>
        <taxon>Araneomorphae</taxon>
        <taxon>Entelegynae</taxon>
        <taxon>Araneoidea</taxon>
        <taxon>Araneidae</taxon>
        <taxon>Caerostris</taxon>
    </lineage>
</organism>
<accession>A0AAV4QFC9</accession>
<name>A0AAV4QFC9_CAEEX</name>
<protein>
    <submittedName>
        <fullName evidence="1">Uncharacterized protein</fullName>
    </submittedName>
</protein>
<reference evidence="1 2" key="1">
    <citation type="submission" date="2021-06" db="EMBL/GenBank/DDBJ databases">
        <title>Caerostris extrusa draft genome.</title>
        <authorList>
            <person name="Kono N."/>
            <person name="Arakawa K."/>
        </authorList>
    </citation>
    <scope>NUCLEOTIDE SEQUENCE [LARGE SCALE GENOMIC DNA]</scope>
</reference>
<proteinExistence type="predicted"/>
<dbReference type="EMBL" id="BPLR01006029">
    <property type="protein sequence ID" value="GIY06984.1"/>
    <property type="molecule type" value="Genomic_DNA"/>
</dbReference>
<evidence type="ECO:0000313" key="1">
    <source>
        <dbReference type="EMBL" id="GIY06984.1"/>
    </source>
</evidence>
<dbReference type="AlphaFoldDB" id="A0AAV4QFC9"/>
<sequence length="86" mass="9576">MTVLRTGKNALCAEGMCFGGGGDPVSERNGVVSGKYDQNIDYPNRSRHVRIFLFLKSQAQVRLPESVSKVPKLLPFVVSLFWFLVC</sequence>
<keyword evidence="2" id="KW-1185">Reference proteome</keyword>